<evidence type="ECO:0000256" key="1">
    <source>
        <dbReference type="SAM" id="MobiDB-lite"/>
    </source>
</evidence>
<evidence type="ECO:0000313" key="2">
    <source>
        <dbReference type="EMBL" id="WAR00493.1"/>
    </source>
</evidence>
<proteinExistence type="predicted"/>
<feature type="compositionally biased region" description="Polar residues" evidence="1">
    <location>
        <begin position="127"/>
        <end position="139"/>
    </location>
</feature>
<protein>
    <submittedName>
        <fullName evidence="2">Uncharacterized protein</fullName>
    </submittedName>
</protein>
<sequence length="169" mass="18780">MADIPIVSGVLIRLLPVVMYEELVVFLCPLVSTHDFCQGVHCKLVELIGRHRLITKHPLQPHLHLFFIQPPEKLSIPFYELNTGVVMERCIRPSALGAVQVPKVVLTPQDQQLLLPGNNNNQGVKPRNNSNQGVKPGSNINQGVEAWYQSCGNNSNKDGGLETTETKRK</sequence>
<reference evidence="2" key="1">
    <citation type="submission" date="2022-11" db="EMBL/GenBank/DDBJ databases">
        <title>Centuries of genome instability and evolution in soft-shell clam transmissible cancer (bioRxiv).</title>
        <authorList>
            <person name="Hart S.F.M."/>
            <person name="Yonemitsu M.A."/>
            <person name="Giersch R.M."/>
            <person name="Beal B.F."/>
            <person name="Arriagada G."/>
            <person name="Davis B.W."/>
            <person name="Ostrander E.A."/>
            <person name="Goff S.P."/>
            <person name="Metzger M.J."/>
        </authorList>
    </citation>
    <scope>NUCLEOTIDE SEQUENCE</scope>
    <source>
        <strain evidence="2">MELC-2E11</strain>
        <tissue evidence="2">Siphon/mantle</tissue>
    </source>
</reference>
<evidence type="ECO:0000313" key="3">
    <source>
        <dbReference type="Proteomes" id="UP001164746"/>
    </source>
</evidence>
<organism evidence="2 3">
    <name type="scientific">Mya arenaria</name>
    <name type="common">Soft-shell clam</name>
    <dbReference type="NCBI Taxonomy" id="6604"/>
    <lineage>
        <taxon>Eukaryota</taxon>
        <taxon>Metazoa</taxon>
        <taxon>Spiralia</taxon>
        <taxon>Lophotrochozoa</taxon>
        <taxon>Mollusca</taxon>
        <taxon>Bivalvia</taxon>
        <taxon>Autobranchia</taxon>
        <taxon>Heteroconchia</taxon>
        <taxon>Euheterodonta</taxon>
        <taxon>Imparidentia</taxon>
        <taxon>Neoheterodontei</taxon>
        <taxon>Myida</taxon>
        <taxon>Myoidea</taxon>
        <taxon>Myidae</taxon>
        <taxon>Mya</taxon>
    </lineage>
</organism>
<name>A0ABY7DS12_MYAAR</name>
<accession>A0ABY7DS12</accession>
<feature type="region of interest" description="Disordered" evidence="1">
    <location>
        <begin position="115"/>
        <end position="139"/>
    </location>
</feature>
<dbReference type="EMBL" id="CP111014">
    <property type="protein sequence ID" value="WAR00493.1"/>
    <property type="molecule type" value="Genomic_DNA"/>
</dbReference>
<keyword evidence="3" id="KW-1185">Reference proteome</keyword>
<gene>
    <name evidence="2" type="ORF">MAR_024865</name>
</gene>
<dbReference type="Proteomes" id="UP001164746">
    <property type="component" value="Chromosome 3"/>
</dbReference>